<accession>A0A8A5L783</accession>
<keyword evidence="2" id="KW-0496">Mitochondrion</keyword>
<dbReference type="EMBL" id="MN072397">
    <property type="protein sequence ID" value="QTF76112.1"/>
    <property type="molecule type" value="Genomic_DNA"/>
</dbReference>
<protein>
    <submittedName>
        <fullName evidence="2">NADH dehydrogenase subunit 4L</fullName>
    </submittedName>
</protein>
<sequence>MMMNISVLEMNMFCLFMFMMSAFSLILSFSSFLNSLIILESIVLSIYFLMSIYLISSFESYFLMYMLVLAVCEGTLGLSIFIKGMRVSGVSNYKYLNLF</sequence>
<evidence type="ECO:0000313" key="2">
    <source>
        <dbReference type="EMBL" id="QTF76112.1"/>
    </source>
</evidence>
<proteinExistence type="predicted"/>
<dbReference type="AlphaFoldDB" id="A0A8A5L783"/>
<keyword evidence="1" id="KW-0812">Transmembrane</keyword>
<gene>
    <name evidence="2" type="primary">nad4L</name>
</gene>
<evidence type="ECO:0000256" key="1">
    <source>
        <dbReference type="SAM" id="Phobius"/>
    </source>
</evidence>
<feature type="transmembrane region" description="Helical" evidence="1">
    <location>
        <begin position="12"/>
        <end position="30"/>
    </location>
</feature>
<feature type="transmembrane region" description="Helical" evidence="1">
    <location>
        <begin position="36"/>
        <end position="55"/>
    </location>
</feature>
<name>A0A8A5L783_9NEOP</name>
<dbReference type="Gene3D" id="1.10.287.3510">
    <property type="match status" value="1"/>
</dbReference>
<reference evidence="2" key="1">
    <citation type="journal article" name="Sci. Rep.">
        <title>Rearrangement and evolution of mitochondrial genomes in Thysanoptera (Insecta).</title>
        <authorList>
            <person name="Tyagi K."/>
            <person name="Chakraborty R."/>
            <person name="Cameron S.L."/>
            <person name="Sweet A.D."/>
            <person name="Chandra K."/>
            <person name="Kumar V."/>
        </authorList>
    </citation>
    <scope>NUCLEOTIDE SEQUENCE</scope>
</reference>
<feature type="transmembrane region" description="Helical" evidence="1">
    <location>
        <begin position="62"/>
        <end position="82"/>
    </location>
</feature>
<organism evidence="2">
    <name type="scientific">Holarthrothrips indicus</name>
    <dbReference type="NCBI Taxonomy" id="1965675"/>
    <lineage>
        <taxon>Eukaryota</taxon>
        <taxon>Metazoa</taxon>
        <taxon>Ecdysozoa</taxon>
        <taxon>Arthropoda</taxon>
        <taxon>Hexapoda</taxon>
        <taxon>Insecta</taxon>
        <taxon>Pterygota</taxon>
        <taxon>Neoptera</taxon>
        <taxon>Paraneoptera</taxon>
        <taxon>Thysanoptera</taxon>
        <taxon>Terebrantia</taxon>
        <taxon>Aeolothripoidea</taxon>
        <taxon>Stenurothripidae</taxon>
        <taxon>Holarthrothrips</taxon>
    </lineage>
</organism>
<geneLocation type="mitochondrion" evidence="2"/>
<keyword evidence="1" id="KW-1133">Transmembrane helix</keyword>
<keyword evidence="1" id="KW-0472">Membrane</keyword>